<keyword evidence="6 10" id="KW-0689">Ribosomal protein</keyword>
<dbReference type="GO" id="GO:0005737">
    <property type="term" value="C:cytoplasm"/>
    <property type="evidence" value="ECO:0007669"/>
    <property type="project" value="UniProtKB-ARBA"/>
</dbReference>
<dbReference type="InterPro" id="IPR057268">
    <property type="entry name" value="Ribosomal_L18"/>
</dbReference>
<dbReference type="FunFam" id="3.30.420.100:FF:000001">
    <property type="entry name" value="50S ribosomal protein L18"/>
    <property type="match status" value="1"/>
</dbReference>
<evidence type="ECO:0000256" key="5">
    <source>
        <dbReference type="ARBA" id="ARBA00022884"/>
    </source>
</evidence>
<dbReference type="CDD" id="cd00432">
    <property type="entry name" value="Ribosomal_L18_L5e"/>
    <property type="match status" value="1"/>
</dbReference>
<dbReference type="AlphaFoldDB" id="A0A4D6WWM4"/>
<dbReference type="PANTHER" id="PTHR12899">
    <property type="entry name" value="39S RIBOSOMAL PROTEIN L18, MITOCHONDRIAL"/>
    <property type="match status" value="1"/>
</dbReference>
<evidence type="ECO:0000256" key="1">
    <source>
        <dbReference type="ARBA" id="ARBA00003898"/>
    </source>
</evidence>
<keyword evidence="10" id="KW-0934">Plastid</keyword>
<dbReference type="GO" id="GO:0003735">
    <property type="term" value="F:structural constituent of ribosome"/>
    <property type="evidence" value="ECO:0007669"/>
    <property type="project" value="InterPro"/>
</dbReference>
<comment type="function">
    <text evidence="1">Binds 5S rRNA, forms part of the central protuberance of the 50S subunit.</text>
</comment>
<evidence type="ECO:0000256" key="4">
    <source>
        <dbReference type="ARBA" id="ARBA00022730"/>
    </source>
</evidence>
<dbReference type="HAMAP" id="MF_01337_B">
    <property type="entry name" value="Ribosomal_uL18_B"/>
    <property type="match status" value="1"/>
</dbReference>
<dbReference type="PANTHER" id="PTHR12899:SF3">
    <property type="entry name" value="LARGE RIBOSOMAL SUBUNIT PROTEIN UL18M"/>
    <property type="match status" value="1"/>
</dbReference>
<keyword evidence="5" id="KW-0694">RNA-binding</keyword>
<dbReference type="NCBIfam" id="TIGR00060">
    <property type="entry name" value="L18_bact"/>
    <property type="match status" value="1"/>
</dbReference>
<dbReference type="GO" id="GO:0005840">
    <property type="term" value="C:ribosome"/>
    <property type="evidence" value="ECO:0007669"/>
    <property type="project" value="UniProtKB-KW"/>
</dbReference>
<keyword evidence="7" id="KW-0687">Ribonucleoprotein</keyword>
<geneLocation type="plastid" evidence="10"/>
<accession>A0A4D6WWM4</accession>
<reference evidence="10" key="2">
    <citation type="submission" date="2019-04" db="EMBL/GenBank/DDBJ databases">
        <authorList>
            <person name="Pasella M."/>
        </authorList>
    </citation>
    <scope>NUCLEOTIDE SEQUENCE</scope>
    <source>
        <strain evidence="10">PD2953_5</strain>
    </source>
</reference>
<evidence type="ECO:0000256" key="6">
    <source>
        <dbReference type="ARBA" id="ARBA00022980"/>
    </source>
</evidence>
<evidence type="ECO:0000256" key="3">
    <source>
        <dbReference type="ARBA" id="ARBA00011505"/>
    </source>
</evidence>
<evidence type="ECO:0000256" key="8">
    <source>
        <dbReference type="ARBA" id="ARBA00035303"/>
    </source>
</evidence>
<dbReference type="Pfam" id="PF00861">
    <property type="entry name" value="Ribosomal_L18p"/>
    <property type="match status" value="1"/>
</dbReference>
<evidence type="ECO:0000256" key="2">
    <source>
        <dbReference type="ARBA" id="ARBA00007116"/>
    </source>
</evidence>
<proteinExistence type="inferred from homology"/>
<comment type="similarity">
    <text evidence="2">Belongs to the universal ribosomal protein uL18 family.</text>
</comment>
<dbReference type="EMBL" id="MK814707">
    <property type="protein sequence ID" value="QCI08037.1"/>
    <property type="molecule type" value="Genomic_DNA"/>
</dbReference>
<gene>
    <name evidence="10" type="primary">rpl18</name>
</gene>
<protein>
    <recommendedName>
        <fullName evidence="8">Large ribosomal subunit protein uL18c</fullName>
    </recommendedName>
    <alternativeName>
        <fullName evidence="9">50S ribosomal protein L18, chloroplastic</fullName>
    </alternativeName>
</protein>
<dbReference type="GO" id="GO:0006412">
    <property type="term" value="P:translation"/>
    <property type="evidence" value="ECO:0007669"/>
    <property type="project" value="InterPro"/>
</dbReference>
<dbReference type="SUPFAM" id="SSF53137">
    <property type="entry name" value="Translational machinery components"/>
    <property type="match status" value="1"/>
</dbReference>
<dbReference type="InterPro" id="IPR005484">
    <property type="entry name" value="Ribosomal_uL18_bac/plant/anim"/>
</dbReference>
<dbReference type="GO" id="GO:0008097">
    <property type="term" value="F:5S rRNA binding"/>
    <property type="evidence" value="ECO:0007669"/>
    <property type="project" value="TreeGrafter"/>
</dbReference>
<sequence length="118" mass="13568">MNILEEKLVRQVNKLNYMRKKIQGTQERPRLYVFKSNKHIYAQIINDFNHEILASSSSLSKDIKLLSNCKTAKIVGQNIAKKLKQQGQNQVVFDRGHNIYHGQIKALADAAREEGLTF</sequence>
<evidence type="ECO:0000256" key="7">
    <source>
        <dbReference type="ARBA" id="ARBA00023274"/>
    </source>
</evidence>
<evidence type="ECO:0000256" key="9">
    <source>
        <dbReference type="ARBA" id="ARBA00035346"/>
    </source>
</evidence>
<reference evidence="10" key="1">
    <citation type="journal article" date="2019" name="Mol. Phylogenet. Evol.">
        <title>Morphological evolution and classification of the red algal order Ceramiales inferred using plastid phylogenomics.</title>
        <authorList>
            <person name="Diaz-Tapia P."/>
            <person name="Pasella M.M."/>
            <person name="Verbruggen H."/>
            <person name="Maggs C.A."/>
        </authorList>
    </citation>
    <scope>NUCLEOTIDE SEQUENCE</scope>
    <source>
        <strain evidence="10">PD2953_5</strain>
    </source>
</reference>
<name>A0A4D6WWM4_9FLOR</name>
<organism evidence="10">
    <name type="scientific">Plumaria plumosa</name>
    <dbReference type="NCBI Taxonomy" id="189642"/>
    <lineage>
        <taxon>Eukaryota</taxon>
        <taxon>Rhodophyta</taxon>
        <taxon>Florideophyceae</taxon>
        <taxon>Rhodymeniophycidae</taxon>
        <taxon>Ceramiales</taxon>
        <taxon>Wrangeliaceae</taxon>
        <taxon>Plumaria</taxon>
    </lineage>
</organism>
<dbReference type="GO" id="GO:1990904">
    <property type="term" value="C:ribonucleoprotein complex"/>
    <property type="evidence" value="ECO:0007669"/>
    <property type="project" value="UniProtKB-KW"/>
</dbReference>
<keyword evidence="4" id="KW-0699">rRNA-binding</keyword>
<dbReference type="InterPro" id="IPR004389">
    <property type="entry name" value="Ribosomal_uL18_bac-type"/>
</dbReference>
<comment type="subunit">
    <text evidence="3">Part of the 50S ribosomal subunit; contacts the 5S rRNA.</text>
</comment>
<dbReference type="Gene3D" id="3.30.420.100">
    <property type="match status" value="1"/>
</dbReference>
<evidence type="ECO:0000313" key="10">
    <source>
        <dbReference type="EMBL" id="QCI08037.1"/>
    </source>
</evidence>